<name>A0ACC0VFF9_9HYPO</name>
<accession>A0ACC0VFF9</accession>
<keyword evidence="2" id="KW-1185">Reference proteome</keyword>
<protein>
    <submittedName>
        <fullName evidence="1">Uncharacterized protein</fullName>
    </submittedName>
</protein>
<dbReference type="Proteomes" id="UP001163324">
    <property type="component" value="Chromosome 1"/>
</dbReference>
<comment type="caution">
    <text evidence="1">The sequence shown here is derived from an EMBL/GenBank/DDBJ whole genome shotgun (WGS) entry which is preliminary data.</text>
</comment>
<organism evidence="1 2">
    <name type="scientific">Trichothecium roseum</name>
    <dbReference type="NCBI Taxonomy" id="47278"/>
    <lineage>
        <taxon>Eukaryota</taxon>
        <taxon>Fungi</taxon>
        <taxon>Dikarya</taxon>
        <taxon>Ascomycota</taxon>
        <taxon>Pezizomycotina</taxon>
        <taxon>Sordariomycetes</taxon>
        <taxon>Hypocreomycetidae</taxon>
        <taxon>Hypocreales</taxon>
        <taxon>Hypocreales incertae sedis</taxon>
        <taxon>Trichothecium</taxon>
    </lineage>
</organism>
<sequence length="228" mass="23654">MAGLVNIGSTAEWDKLLAGTTVVIADFYADWCGPCKMIAPHFEKLANQYSKPKKIAFAKVNVDNQSAISRSNGVAAMPTFKIFHSGTCVETIKGANPPALADAVQKAVKLADGGAGAGHVFASPGRTLGGNGQGSQNTGANFGGLFGRLLNVVFVFVGLYLVSLFSFDSLKAARESSFNPEKRGATTMRKTAAGWAQPGENKAGGKGDKKAAAAAQKPAFRTLADLGN</sequence>
<dbReference type="EMBL" id="CM047940">
    <property type="protein sequence ID" value="KAI9904208.1"/>
    <property type="molecule type" value="Genomic_DNA"/>
</dbReference>
<proteinExistence type="predicted"/>
<gene>
    <name evidence="1" type="ORF">N3K66_000737</name>
</gene>
<evidence type="ECO:0000313" key="2">
    <source>
        <dbReference type="Proteomes" id="UP001163324"/>
    </source>
</evidence>
<evidence type="ECO:0000313" key="1">
    <source>
        <dbReference type="EMBL" id="KAI9904208.1"/>
    </source>
</evidence>
<reference evidence="1" key="1">
    <citation type="submission" date="2022-10" db="EMBL/GenBank/DDBJ databases">
        <title>Complete Genome of Trichothecium roseum strain YXFP-22015, a Plant Pathogen Isolated from Citrus.</title>
        <authorList>
            <person name="Wang Y."/>
            <person name="Zhu L."/>
        </authorList>
    </citation>
    <scope>NUCLEOTIDE SEQUENCE</scope>
    <source>
        <strain evidence="1">YXFP-22015</strain>
    </source>
</reference>